<protein>
    <submittedName>
        <fullName evidence="1">Nitrogen regulatory protein P-II 2</fullName>
    </submittedName>
</protein>
<dbReference type="InterPro" id="IPR011322">
    <property type="entry name" value="N-reg_PII-like_a/b"/>
</dbReference>
<proteinExistence type="predicted"/>
<keyword evidence="2" id="KW-1185">Reference proteome</keyword>
<dbReference type="AlphaFoldDB" id="A0A2Z2HM57"/>
<dbReference type="GeneID" id="32901651"/>
<organism evidence="1 2">
    <name type="scientific">Candidatus Nitrosomarinus catalinensis</name>
    <dbReference type="NCBI Taxonomy" id="1898749"/>
    <lineage>
        <taxon>Archaea</taxon>
        <taxon>Nitrososphaerota</taxon>
        <taxon>Nitrososphaeria</taxon>
        <taxon>Nitrosopumilales</taxon>
        <taxon>Nitrosopumilaceae</taxon>
        <taxon>Candidatus Nitrosomarinus</taxon>
    </lineage>
</organism>
<dbReference type="KEGG" id="nct:NMSP_1199"/>
<dbReference type="EMBL" id="CP021324">
    <property type="protein sequence ID" value="ARS64815.1"/>
    <property type="molecule type" value="Genomic_DNA"/>
</dbReference>
<dbReference type="RefSeq" id="WP_086907864.1">
    <property type="nucleotide sequence ID" value="NZ_CP021324.1"/>
</dbReference>
<name>A0A2Z2HM57_9ARCH</name>
<dbReference type="Gene3D" id="3.30.70.120">
    <property type="match status" value="1"/>
</dbReference>
<sequence>MKKIEAVINRKNYPTIREKLDTLGIDIIDKRNLEDSKFVSQSKGSRVGGSALRSTMLAKIELAMSDKQAREVVDIISKNSGLPKSAPSKIFVFEMQESIELNSLLGESETETNDEPEEQFSVAPKFVTKRNRLVPLQKRTLYKLEQYYDKHSDVLESDYRIRSFSDFVNYCIMKYLPTLDKQLKNQTILYEDVL</sequence>
<dbReference type="InterPro" id="IPR015867">
    <property type="entry name" value="N-reg_PII/ATP_PRibTrfase_C"/>
</dbReference>
<reference evidence="1 2" key="1">
    <citation type="journal article" date="2017" name="Environ. Microbiol.">
        <title>Genome and epigenome of a novel marine Thaumarchaeota strain suggest viral infection, phosphorothioation DNA modification and multiple restriction systems.</title>
        <authorList>
            <person name="Ahlgren N.A."/>
            <person name="Chen Y."/>
            <person name="Needham D.M."/>
            <person name="Parada A.E."/>
            <person name="Sachdeva R."/>
            <person name="Trinh V."/>
            <person name="Chen T."/>
            <person name="Fuhrman J.A."/>
        </authorList>
    </citation>
    <scope>NUCLEOTIDE SEQUENCE [LARGE SCALE GENOMIC DNA]</scope>
    <source>
        <strain evidence="1 2">SPOT01</strain>
    </source>
</reference>
<accession>A0A2Z2HM57</accession>
<dbReference type="OrthoDB" id="10960at2157"/>
<dbReference type="Proteomes" id="UP000249949">
    <property type="component" value="Chromosome"/>
</dbReference>
<gene>
    <name evidence="1" type="ORF">NMSP_1199</name>
</gene>
<evidence type="ECO:0000313" key="1">
    <source>
        <dbReference type="EMBL" id="ARS64815.1"/>
    </source>
</evidence>
<dbReference type="SUPFAM" id="SSF54913">
    <property type="entry name" value="GlnB-like"/>
    <property type="match status" value="1"/>
</dbReference>
<evidence type="ECO:0000313" key="2">
    <source>
        <dbReference type="Proteomes" id="UP000249949"/>
    </source>
</evidence>